<evidence type="ECO:0000313" key="14">
    <source>
        <dbReference type="RefSeq" id="XP_010912177.1"/>
    </source>
</evidence>
<dbReference type="Pfam" id="PF02298">
    <property type="entry name" value="Cu_bind_like"/>
    <property type="match status" value="1"/>
</dbReference>
<evidence type="ECO:0000256" key="2">
    <source>
        <dbReference type="ARBA" id="ARBA00022622"/>
    </source>
</evidence>
<evidence type="ECO:0000256" key="9">
    <source>
        <dbReference type="ARBA" id="ARBA00037868"/>
    </source>
</evidence>
<dbReference type="CDD" id="cd11019">
    <property type="entry name" value="OsENODL1_like"/>
    <property type="match status" value="1"/>
</dbReference>
<name>A0A6I9QMH6_ELAGV</name>
<dbReference type="RefSeq" id="XP_010912177.1">
    <property type="nucleotide sequence ID" value="XM_010913875.3"/>
</dbReference>
<evidence type="ECO:0000256" key="10">
    <source>
        <dbReference type="SAM" id="Phobius"/>
    </source>
</evidence>
<gene>
    <name evidence="14" type="primary">LOC105038163</name>
</gene>
<feature type="chain" id="PRO_5027003307" evidence="11">
    <location>
        <begin position="25"/>
        <end position="205"/>
    </location>
</feature>
<dbReference type="Gene3D" id="2.60.40.420">
    <property type="entry name" value="Cupredoxins - blue copper proteins"/>
    <property type="match status" value="1"/>
</dbReference>
<feature type="domain" description="Phytocyanin" evidence="12">
    <location>
        <begin position="25"/>
        <end position="129"/>
    </location>
</feature>
<dbReference type="InterPro" id="IPR039391">
    <property type="entry name" value="Phytocyanin-like"/>
</dbReference>
<keyword evidence="6" id="KW-0325">Glycoprotein</keyword>
<keyword evidence="10" id="KW-0812">Transmembrane</keyword>
<dbReference type="SUPFAM" id="SSF49503">
    <property type="entry name" value="Cupredoxins"/>
    <property type="match status" value="1"/>
</dbReference>
<keyword evidence="3 11" id="KW-0732">Signal</keyword>
<feature type="transmembrane region" description="Helical" evidence="10">
    <location>
        <begin position="165"/>
        <end position="183"/>
    </location>
</feature>
<evidence type="ECO:0000256" key="11">
    <source>
        <dbReference type="SAM" id="SignalP"/>
    </source>
</evidence>
<dbReference type="OrthoDB" id="1937044at2759"/>
<dbReference type="InterPro" id="IPR003245">
    <property type="entry name" value="Phytocyanin_dom"/>
</dbReference>
<evidence type="ECO:0000256" key="8">
    <source>
        <dbReference type="ARBA" id="ARBA00035011"/>
    </source>
</evidence>
<evidence type="ECO:0000256" key="4">
    <source>
        <dbReference type="ARBA" id="ARBA00023136"/>
    </source>
</evidence>
<dbReference type="InterPro" id="IPR008972">
    <property type="entry name" value="Cupredoxin"/>
</dbReference>
<evidence type="ECO:0000256" key="5">
    <source>
        <dbReference type="ARBA" id="ARBA00023157"/>
    </source>
</evidence>
<keyword evidence="2" id="KW-0336">GPI-anchor</keyword>
<dbReference type="InParanoid" id="A0A6I9QMH6"/>
<evidence type="ECO:0000259" key="12">
    <source>
        <dbReference type="PROSITE" id="PS51485"/>
    </source>
</evidence>
<reference evidence="14" key="1">
    <citation type="submission" date="2025-08" db="UniProtKB">
        <authorList>
            <consortium name="RefSeq"/>
        </authorList>
    </citation>
    <scope>IDENTIFICATION</scope>
</reference>
<dbReference type="PROSITE" id="PS51485">
    <property type="entry name" value="PHYTOCYANIN"/>
    <property type="match status" value="1"/>
</dbReference>
<proteinExistence type="inferred from homology"/>
<comment type="subcellular location">
    <subcellularLocation>
        <location evidence="9">Endomembrane system</location>
        <topology evidence="9">Lipid-anchor</topology>
    </subcellularLocation>
    <subcellularLocation>
        <location evidence="1">Membrane</location>
        <topology evidence="1">Lipid-anchor</topology>
        <topology evidence="1">GPI-anchor</topology>
    </subcellularLocation>
</comment>
<keyword evidence="13" id="KW-1185">Reference proteome</keyword>
<organism evidence="13 14">
    <name type="scientific">Elaeis guineensis var. tenera</name>
    <name type="common">Oil palm</name>
    <dbReference type="NCBI Taxonomy" id="51953"/>
    <lineage>
        <taxon>Eukaryota</taxon>
        <taxon>Viridiplantae</taxon>
        <taxon>Streptophyta</taxon>
        <taxon>Embryophyta</taxon>
        <taxon>Tracheophyta</taxon>
        <taxon>Spermatophyta</taxon>
        <taxon>Magnoliopsida</taxon>
        <taxon>Liliopsida</taxon>
        <taxon>Arecaceae</taxon>
        <taxon>Arecoideae</taxon>
        <taxon>Cocoseae</taxon>
        <taxon>Elaeidinae</taxon>
        <taxon>Elaeis</taxon>
    </lineage>
</organism>
<keyword evidence="10" id="KW-1133">Transmembrane helix</keyword>
<dbReference type="PANTHER" id="PTHR33021">
    <property type="entry name" value="BLUE COPPER PROTEIN"/>
    <property type="match status" value="1"/>
</dbReference>
<dbReference type="GO" id="GO:0009055">
    <property type="term" value="F:electron transfer activity"/>
    <property type="evidence" value="ECO:0007669"/>
    <property type="project" value="InterPro"/>
</dbReference>
<dbReference type="GO" id="GO:0012505">
    <property type="term" value="C:endomembrane system"/>
    <property type="evidence" value="ECO:0007669"/>
    <property type="project" value="UniProtKB-SubCell"/>
</dbReference>
<feature type="signal peptide" evidence="11">
    <location>
        <begin position="1"/>
        <end position="24"/>
    </location>
</feature>
<dbReference type="GO" id="GO:0098552">
    <property type="term" value="C:side of membrane"/>
    <property type="evidence" value="ECO:0007669"/>
    <property type="project" value="UniProtKB-KW"/>
</dbReference>
<dbReference type="AlphaFoldDB" id="A0A6I9QMH6"/>
<evidence type="ECO:0000256" key="3">
    <source>
        <dbReference type="ARBA" id="ARBA00022729"/>
    </source>
</evidence>
<evidence type="ECO:0000256" key="7">
    <source>
        <dbReference type="ARBA" id="ARBA00023288"/>
    </source>
</evidence>
<dbReference type="PANTHER" id="PTHR33021:SF197">
    <property type="entry name" value="EARLY NODULIN-LIKE PROTEIN 13"/>
    <property type="match status" value="1"/>
</dbReference>
<dbReference type="GO" id="GO:0005886">
    <property type="term" value="C:plasma membrane"/>
    <property type="evidence" value="ECO:0007669"/>
    <property type="project" value="TreeGrafter"/>
</dbReference>
<accession>A0A6I9QMH6</accession>
<evidence type="ECO:0000256" key="6">
    <source>
        <dbReference type="ARBA" id="ARBA00023180"/>
    </source>
</evidence>
<evidence type="ECO:0000256" key="1">
    <source>
        <dbReference type="ARBA" id="ARBA00004589"/>
    </source>
</evidence>
<keyword evidence="4 10" id="KW-0472">Membrane</keyword>
<protein>
    <submittedName>
        <fullName evidence="14">Early nodulin-like protein 3</fullName>
    </submittedName>
</protein>
<keyword evidence="7" id="KW-0449">Lipoprotein</keyword>
<evidence type="ECO:0000313" key="13">
    <source>
        <dbReference type="Proteomes" id="UP000504607"/>
    </source>
</evidence>
<dbReference type="FunFam" id="2.60.40.420:FF:000010">
    <property type="entry name" value="Early nodulin-like protein 1"/>
    <property type="match status" value="1"/>
</dbReference>
<keyword evidence="5" id="KW-1015">Disulfide bond</keyword>
<dbReference type="Proteomes" id="UP000504607">
    <property type="component" value="Chromosome 2"/>
</dbReference>
<comment type="similarity">
    <text evidence="8">Belongs to the early nodulin-like (ENODL) family.</text>
</comment>
<dbReference type="InterPro" id="IPR041846">
    <property type="entry name" value="ENL_dom"/>
</dbReference>
<sequence length="205" mass="22539">MASPMSSSSLLFLILLFINIGSEAREHLVGGNTKAWKVPSSTSESLNQWAGATRFQVGDSLVWKYDGEKDSVLQVRREDYLSCNTSSPVAEHKDGTAVVKLHWSGPYYFISGAEGACEKGEKLIVVVMSERHALRRISPAPSPMEYDGPSIAPTSGALMVVQRKGLVAALVVLGTVGVVLRVLDGQRRVNCSFWFLYSFLFPYHR</sequence>